<evidence type="ECO:0000313" key="4">
    <source>
        <dbReference type="Ensembl" id="ENSELUP00000091889.1"/>
    </source>
</evidence>
<feature type="signal peptide" evidence="2">
    <location>
        <begin position="1"/>
        <end position="15"/>
    </location>
</feature>
<dbReference type="InterPro" id="IPR052135">
    <property type="entry name" value="TNFRSF5"/>
</dbReference>
<dbReference type="Ensembl" id="ENSELUT00000104935.1">
    <property type="protein sequence ID" value="ENSELUP00000091889.1"/>
    <property type="gene ID" value="ENSELUG00000041473.1"/>
</dbReference>
<dbReference type="PANTHER" id="PTHR46875:SF3">
    <property type="entry name" value="CD40 MOLECULE, TNF RECEPTOR SUPERFAMILY MEMBER 5"/>
    <property type="match status" value="1"/>
</dbReference>
<evidence type="ECO:0000313" key="5">
    <source>
        <dbReference type="Proteomes" id="UP000265140"/>
    </source>
</evidence>
<dbReference type="AlphaFoldDB" id="A0AAY5KSR9"/>
<name>A0AAY5KSR9_ESOLU</name>
<reference evidence="4 5" key="1">
    <citation type="submission" date="2020-02" db="EMBL/GenBank/DDBJ databases">
        <title>Esox lucius (northern pike) genome, fEsoLuc1, primary haplotype.</title>
        <authorList>
            <person name="Myers G."/>
            <person name="Karagic N."/>
            <person name="Meyer A."/>
            <person name="Pippel M."/>
            <person name="Reichard M."/>
            <person name="Winkler S."/>
            <person name="Tracey A."/>
            <person name="Sims Y."/>
            <person name="Howe K."/>
            <person name="Rhie A."/>
            <person name="Formenti G."/>
            <person name="Durbin R."/>
            <person name="Fedrigo O."/>
            <person name="Jarvis E.D."/>
        </authorList>
    </citation>
    <scope>NUCLEOTIDE SEQUENCE [LARGE SCALE GENOMIC DNA]</scope>
</reference>
<accession>A0AAY5KSR9</accession>
<dbReference type="GO" id="GO:0035631">
    <property type="term" value="C:CD40 receptor complex"/>
    <property type="evidence" value="ECO:0007669"/>
    <property type="project" value="TreeGrafter"/>
</dbReference>
<dbReference type="Ensembl" id="ENSELUT00000107208.1">
    <property type="protein sequence ID" value="ENSELUP00000081997.1"/>
    <property type="gene ID" value="ENSELUG00000035312.1"/>
</dbReference>
<keyword evidence="2" id="KW-0732">Signal</keyword>
<feature type="transmembrane region" description="Helical" evidence="1">
    <location>
        <begin position="139"/>
        <end position="158"/>
    </location>
</feature>
<dbReference type="GeneTree" id="ENSGT00940000179150"/>
<protein>
    <recommendedName>
        <fullName evidence="3">TNFR-Cys domain-containing protein</fullName>
    </recommendedName>
</protein>
<dbReference type="SUPFAM" id="SSF57586">
    <property type="entry name" value="TNF receptor-like"/>
    <property type="match status" value="2"/>
</dbReference>
<feature type="chain" id="PRO_5044719356" description="TNFR-Cys domain-containing protein" evidence="2">
    <location>
        <begin position="16"/>
        <end position="194"/>
    </location>
</feature>
<keyword evidence="5" id="KW-1185">Reference proteome</keyword>
<keyword evidence="1" id="KW-0812">Transmembrane</keyword>
<evidence type="ECO:0000259" key="3">
    <source>
        <dbReference type="SMART" id="SM00208"/>
    </source>
</evidence>
<dbReference type="Gene3D" id="2.10.50.10">
    <property type="entry name" value="Tumor Necrosis Factor Receptor, subunit A, domain 2"/>
    <property type="match status" value="2"/>
</dbReference>
<organism evidence="4 5">
    <name type="scientific">Esox lucius</name>
    <name type="common">Northern pike</name>
    <dbReference type="NCBI Taxonomy" id="8010"/>
    <lineage>
        <taxon>Eukaryota</taxon>
        <taxon>Metazoa</taxon>
        <taxon>Chordata</taxon>
        <taxon>Craniata</taxon>
        <taxon>Vertebrata</taxon>
        <taxon>Euteleostomi</taxon>
        <taxon>Actinopterygii</taxon>
        <taxon>Neopterygii</taxon>
        <taxon>Teleostei</taxon>
        <taxon>Protacanthopterygii</taxon>
        <taxon>Esociformes</taxon>
        <taxon>Esocidae</taxon>
        <taxon>Esox</taxon>
    </lineage>
</organism>
<feature type="domain" description="TNFR-Cys" evidence="3">
    <location>
        <begin position="87"/>
        <end position="126"/>
    </location>
</feature>
<keyword evidence="1" id="KW-1133">Transmembrane helix</keyword>
<evidence type="ECO:0000256" key="1">
    <source>
        <dbReference type="SAM" id="Phobius"/>
    </source>
</evidence>
<sequence>MLIILVMVYVTLCEGCVRNGSCCWCPPGFRVGEQATCEDSQCTPCKSDEYMTSYNRLSRCMLQPYCDPNVNFATPEHSPIRKTICRCKEGFYCSDEHVCLTCVSHSSCAEGFFLGFSGNHTHDARCDPIPDRLGFSNPFLLLCGIPIVAAIVVMLVIFTKKVRIEYPDVSSMIVFPKPSLRHTQEIYITPSVTE</sequence>
<proteinExistence type="predicted"/>
<keyword evidence="1" id="KW-0472">Membrane</keyword>
<reference evidence="4" key="2">
    <citation type="submission" date="2025-05" db="UniProtKB">
        <authorList>
            <consortium name="Ensembl"/>
        </authorList>
    </citation>
    <scope>IDENTIFICATION</scope>
</reference>
<dbReference type="Proteomes" id="UP000265140">
    <property type="component" value="Chromosome 13"/>
</dbReference>
<dbReference type="InterPro" id="IPR001368">
    <property type="entry name" value="TNFR/NGFR_Cys_rich_reg"/>
</dbReference>
<evidence type="ECO:0000256" key="2">
    <source>
        <dbReference type="SAM" id="SignalP"/>
    </source>
</evidence>
<dbReference type="SMART" id="SM00208">
    <property type="entry name" value="TNFR"/>
    <property type="match status" value="1"/>
</dbReference>
<dbReference type="GO" id="GO:0009897">
    <property type="term" value="C:external side of plasma membrane"/>
    <property type="evidence" value="ECO:0007669"/>
    <property type="project" value="TreeGrafter"/>
</dbReference>
<dbReference type="GO" id="GO:0002768">
    <property type="term" value="P:immune response-regulating cell surface receptor signaling pathway"/>
    <property type="evidence" value="ECO:0007669"/>
    <property type="project" value="TreeGrafter"/>
</dbReference>
<dbReference type="PANTHER" id="PTHR46875">
    <property type="entry name" value="TUMOR NECROSIS FACTOR RECEPTOR SUPERFAMILY MEMBER 5"/>
    <property type="match status" value="1"/>
</dbReference>